<evidence type="ECO:0000313" key="2">
    <source>
        <dbReference type="Proteomes" id="UP000887574"/>
    </source>
</evidence>
<dbReference type="Proteomes" id="UP000887574">
    <property type="component" value="Unplaced"/>
</dbReference>
<dbReference type="WBParaSite" id="jg1130">
    <property type="protein sequence ID" value="jg1130"/>
    <property type="gene ID" value="jg1130"/>
</dbReference>
<evidence type="ECO:0000256" key="1">
    <source>
        <dbReference type="SAM" id="SignalP"/>
    </source>
</evidence>
<organism evidence="2 3">
    <name type="scientific">Ditylenchus dipsaci</name>
    <dbReference type="NCBI Taxonomy" id="166011"/>
    <lineage>
        <taxon>Eukaryota</taxon>
        <taxon>Metazoa</taxon>
        <taxon>Ecdysozoa</taxon>
        <taxon>Nematoda</taxon>
        <taxon>Chromadorea</taxon>
        <taxon>Rhabditida</taxon>
        <taxon>Tylenchina</taxon>
        <taxon>Tylenchomorpha</taxon>
        <taxon>Sphaerularioidea</taxon>
        <taxon>Anguinidae</taxon>
        <taxon>Anguininae</taxon>
        <taxon>Ditylenchus</taxon>
    </lineage>
</organism>
<sequence>MITGFFLNIFNQPLILLLLVLTLVCGILIACCCIRNNRSQGNNSGHYALDPSIGEGMTASRSANKPPGYPPHVIKPEREFYV</sequence>
<name>A0A915CR26_9BILA</name>
<feature type="chain" id="PRO_5037846720" evidence="1">
    <location>
        <begin position="27"/>
        <end position="82"/>
    </location>
</feature>
<evidence type="ECO:0000313" key="3">
    <source>
        <dbReference type="WBParaSite" id="jg1130"/>
    </source>
</evidence>
<keyword evidence="2" id="KW-1185">Reference proteome</keyword>
<feature type="signal peptide" evidence="1">
    <location>
        <begin position="1"/>
        <end position="26"/>
    </location>
</feature>
<proteinExistence type="predicted"/>
<accession>A0A915CR26</accession>
<protein>
    <submittedName>
        <fullName evidence="3">Uncharacterized protein</fullName>
    </submittedName>
</protein>
<reference evidence="3" key="1">
    <citation type="submission" date="2022-11" db="UniProtKB">
        <authorList>
            <consortium name="WormBaseParasite"/>
        </authorList>
    </citation>
    <scope>IDENTIFICATION</scope>
</reference>
<dbReference type="AlphaFoldDB" id="A0A915CR26"/>
<keyword evidence="1" id="KW-0732">Signal</keyword>